<organism evidence="1 2">
    <name type="scientific">Heterobasidion irregulare (strain TC 32-1)</name>
    <dbReference type="NCBI Taxonomy" id="747525"/>
    <lineage>
        <taxon>Eukaryota</taxon>
        <taxon>Fungi</taxon>
        <taxon>Dikarya</taxon>
        <taxon>Basidiomycota</taxon>
        <taxon>Agaricomycotina</taxon>
        <taxon>Agaricomycetes</taxon>
        <taxon>Russulales</taxon>
        <taxon>Bondarzewiaceae</taxon>
        <taxon>Heterobasidion</taxon>
        <taxon>Heterobasidion annosum species complex</taxon>
    </lineage>
</organism>
<dbReference type="Proteomes" id="UP000030671">
    <property type="component" value="Unassembled WGS sequence"/>
</dbReference>
<dbReference type="InParanoid" id="W4KDS5"/>
<dbReference type="OrthoDB" id="9996895at2759"/>
<dbReference type="GeneID" id="20672670"/>
<gene>
    <name evidence="1" type="ORF">HETIRDRAFT_408207</name>
</gene>
<dbReference type="STRING" id="747525.W4KDS5"/>
<dbReference type="EMBL" id="KI925456">
    <property type="protein sequence ID" value="ETW83953.1"/>
    <property type="molecule type" value="Genomic_DNA"/>
</dbReference>
<evidence type="ECO:0000313" key="1">
    <source>
        <dbReference type="EMBL" id="ETW83953.1"/>
    </source>
</evidence>
<protein>
    <submittedName>
        <fullName evidence="1">Uncharacterized protein</fullName>
    </submittedName>
</protein>
<accession>W4KDS5</accession>
<dbReference type="AlphaFoldDB" id="W4KDS5"/>
<keyword evidence="2" id="KW-1185">Reference proteome</keyword>
<reference evidence="1 2" key="1">
    <citation type="journal article" date="2012" name="New Phytol.">
        <title>Insight into trade-off between wood decay and parasitism from the genome of a fungal forest pathogen.</title>
        <authorList>
            <person name="Olson A."/>
            <person name="Aerts A."/>
            <person name="Asiegbu F."/>
            <person name="Belbahri L."/>
            <person name="Bouzid O."/>
            <person name="Broberg A."/>
            <person name="Canback B."/>
            <person name="Coutinho P.M."/>
            <person name="Cullen D."/>
            <person name="Dalman K."/>
            <person name="Deflorio G."/>
            <person name="van Diepen L.T."/>
            <person name="Dunand C."/>
            <person name="Duplessis S."/>
            <person name="Durling M."/>
            <person name="Gonthier P."/>
            <person name="Grimwood J."/>
            <person name="Fossdal C.G."/>
            <person name="Hansson D."/>
            <person name="Henrissat B."/>
            <person name="Hietala A."/>
            <person name="Himmelstrand K."/>
            <person name="Hoffmeister D."/>
            <person name="Hogberg N."/>
            <person name="James T.Y."/>
            <person name="Karlsson M."/>
            <person name="Kohler A."/>
            <person name="Kues U."/>
            <person name="Lee Y.H."/>
            <person name="Lin Y.C."/>
            <person name="Lind M."/>
            <person name="Lindquist E."/>
            <person name="Lombard V."/>
            <person name="Lucas S."/>
            <person name="Lunden K."/>
            <person name="Morin E."/>
            <person name="Murat C."/>
            <person name="Park J."/>
            <person name="Raffaello T."/>
            <person name="Rouze P."/>
            <person name="Salamov A."/>
            <person name="Schmutz J."/>
            <person name="Solheim H."/>
            <person name="Stahlberg J."/>
            <person name="Velez H."/>
            <person name="de Vries R.P."/>
            <person name="Wiebenga A."/>
            <person name="Woodward S."/>
            <person name="Yakovlev I."/>
            <person name="Garbelotto M."/>
            <person name="Martin F."/>
            <person name="Grigoriev I.V."/>
            <person name="Stenlid J."/>
        </authorList>
    </citation>
    <scope>NUCLEOTIDE SEQUENCE [LARGE SCALE GENOMIC DNA]</scope>
    <source>
        <strain evidence="1 2">TC 32-1</strain>
    </source>
</reference>
<dbReference type="RefSeq" id="XP_009543680.1">
    <property type="nucleotide sequence ID" value="XM_009545385.1"/>
</dbReference>
<name>W4KDS5_HETIT</name>
<dbReference type="HOGENOM" id="CLU_877334_0_0_1"/>
<proteinExistence type="predicted"/>
<sequence length="317" mass="35860">MEDLPLQDILHFTPPPAPVVMSYLRSVCLKERSHVDCEDHLERLAASSGRCPSGHRDLLVKHPEDKVSEASMTFPLDLRQTINQCQFMTINPFLLSSRILKPGIEESRGTALPRLSDNLSGATDEMNSHESLDDVLSLQRVTNSLSLLDANFSLPERHGAEVSEDVLNGQVGFLTLEPVSDKDLPVNPESYIRESEMVEAFIRSARGFVKDDYTFLMDEVSSQPTNERYRSQMRNALGGRVPKAVSVLLESIVHLDYEPWIRYMVEAEEEDMKTTSSQRGRSTRNSQRGHFFTNMDTEKKDILAQTRLDVCGWDTTL</sequence>
<dbReference type="KEGG" id="hir:HETIRDRAFT_408207"/>
<evidence type="ECO:0000313" key="2">
    <source>
        <dbReference type="Proteomes" id="UP000030671"/>
    </source>
</evidence>